<dbReference type="GO" id="GO:0005506">
    <property type="term" value="F:iron ion binding"/>
    <property type="evidence" value="ECO:0007669"/>
    <property type="project" value="InterPro"/>
</dbReference>
<feature type="repeat" description="TPR" evidence="1">
    <location>
        <begin position="22"/>
        <end position="55"/>
    </location>
</feature>
<gene>
    <name evidence="2" type="ORF">IPV69_03340</name>
</gene>
<dbReference type="InterPro" id="IPR011990">
    <property type="entry name" value="TPR-like_helical_dom_sf"/>
</dbReference>
<keyword evidence="1" id="KW-0802">TPR repeat</keyword>
<dbReference type="InterPro" id="IPR007457">
    <property type="entry name" value="Fe_traffick_prot_YggX"/>
</dbReference>
<proteinExistence type="predicted"/>
<accession>A0A7M2WY63</accession>
<dbReference type="AlphaFoldDB" id="A0A7M2WY63"/>
<dbReference type="Gene3D" id="1.25.40.10">
    <property type="entry name" value="Tetratricopeptide repeat domain"/>
    <property type="match status" value="1"/>
</dbReference>
<sequence>MTDNQTRIDQFRKMANDDPGNELGHFSLGKALLEAGQHAEAIASLERVLAIKPDFSKAYSLHAQALIGLGKKEDATALLTKGVVVAHNRGDKMPRDEMVALLKELGAPVPELKESAVQQAVGEGEVICRRCGKPGPKLAKPPFRNAFGQQVFEGICAPCWEEAKKMGVKVINELRLPLNDPNANKLWEQHIREFLNLQV</sequence>
<dbReference type="InterPro" id="IPR019734">
    <property type="entry name" value="TPR_rpt"/>
</dbReference>
<dbReference type="PROSITE" id="PS50005">
    <property type="entry name" value="TPR"/>
    <property type="match status" value="1"/>
</dbReference>
<dbReference type="InterPro" id="IPR036766">
    <property type="entry name" value="Fe_traffick_prot_YggX_sf"/>
</dbReference>
<dbReference type="Gene3D" id="1.10.3880.10">
    <property type="entry name" value="Fe(II) trafficking protein YggX"/>
    <property type="match status" value="1"/>
</dbReference>
<evidence type="ECO:0000256" key="1">
    <source>
        <dbReference type="PROSITE-ProRule" id="PRU00339"/>
    </source>
</evidence>
<dbReference type="SUPFAM" id="SSF111148">
    <property type="entry name" value="YggX-like"/>
    <property type="match status" value="1"/>
</dbReference>
<dbReference type="Proteomes" id="UP000593765">
    <property type="component" value="Chromosome"/>
</dbReference>
<protein>
    <submittedName>
        <fullName evidence="2">Fe(2+)-trafficking protein</fullName>
    </submittedName>
</protein>
<dbReference type="Pfam" id="PF14559">
    <property type="entry name" value="TPR_19"/>
    <property type="match status" value="1"/>
</dbReference>
<name>A0A7M2WY63_9BACT</name>
<reference evidence="2 3" key="1">
    <citation type="submission" date="2020-10" db="EMBL/GenBank/DDBJ databases">
        <title>Wide distribution of Phycisphaera-like planctomycetes from WD2101 soil group in peatlands and genome analysis of the first cultivated representative.</title>
        <authorList>
            <person name="Dedysh S.N."/>
            <person name="Beletsky A.V."/>
            <person name="Ivanova A."/>
            <person name="Kulichevskaya I.S."/>
            <person name="Suzina N.E."/>
            <person name="Philippov D.A."/>
            <person name="Rakitin A.L."/>
            <person name="Mardanov A.V."/>
            <person name="Ravin N.V."/>
        </authorList>
    </citation>
    <scope>NUCLEOTIDE SEQUENCE [LARGE SCALE GENOMIC DNA]</scope>
    <source>
        <strain evidence="2 3">M1803</strain>
    </source>
</reference>
<evidence type="ECO:0000313" key="3">
    <source>
        <dbReference type="Proteomes" id="UP000593765"/>
    </source>
</evidence>
<organism evidence="2 3">
    <name type="scientific">Humisphaera borealis</name>
    <dbReference type="NCBI Taxonomy" id="2807512"/>
    <lineage>
        <taxon>Bacteria</taxon>
        <taxon>Pseudomonadati</taxon>
        <taxon>Planctomycetota</taxon>
        <taxon>Phycisphaerae</taxon>
        <taxon>Tepidisphaerales</taxon>
        <taxon>Tepidisphaeraceae</taxon>
        <taxon>Humisphaera</taxon>
    </lineage>
</organism>
<dbReference type="Pfam" id="PF04362">
    <property type="entry name" value="Iron_traffic"/>
    <property type="match status" value="1"/>
</dbReference>
<dbReference type="RefSeq" id="WP_206293497.1">
    <property type="nucleotide sequence ID" value="NZ_CP063458.1"/>
</dbReference>
<keyword evidence="3" id="KW-1185">Reference proteome</keyword>
<evidence type="ECO:0000313" key="2">
    <source>
        <dbReference type="EMBL" id="QOV90415.1"/>
    </source>
</evidence>
<dbReference type="SUPFAM" id="SSF48452">
    <property type="entry name" value="TPR-like"/>
    <property type="match status" value="1"/>
</dbReference>
<dbReference type="EMBL" id="CP063458">
    <property type="protein sequence ID" value="QOV90415.1"/>
    <property type="molecule type" value="Genomic_DNA"/>
</dbReference>
<dbReference type="SMART" id="SM00028">
    <property type="entry name" value="TPR"/>
    <property type="match status" value="2"/>
</dbReference>
<dbReference type="KEGG" id="hbs:IPV69_03340"/>